<proteinExistence type="predicted"/>
<evidence type="ECO:0000256" key="1">
    <source>
        <dbReference type="SAM" id="MobiDB-lite"/>
    </source>
</evidence>
<gene>
    <name evidence="2" type="ORF">CR513_06619</name>
</gene>
<keyword evidence="3" id="KW-1185">Reference proteome</keyword>
<organism evidence="2 3">
    <name type="scientific">Mucuna pruriens</name>
    <name type="common">Velvet bean</name>
    <name type="synonym">Dolichos pruriens</name>
    <dbReference type="NCBI Taxonomy" id="157652"/>
    <lineage>
        <taxon>Eukaryota</taxon>
        <taxon>Viridiplantae</taxon>
        <taxon>Streptophyta</taxon>
        <taxon>Embryophyta</taxon>
        <taxon>Tracheophyta</taxon>
        <taxon>Spermatophyta</taxon>
        <taxon>Magnoliopsida</taxon>
        <taxon>eudicotyledons</taxon>
        <taxon>Gunneridae</taxon>
        <taxon>Pentapetalae</taxon>
        <taxon>rosids</taxon>
        <taxon>fabids</taxon>
        <taxon>Fabales</taxon>
        <taxon>Fabaceae</taxon>
        <taxon>Papilionoideae</taxon>
        <taxon>50 kb inversion clade</taxon>
        <taxon>NPAAA clade</taxon>
        <taxon>indigoferoid/millettioid clade</taxon>
        <taxon>Phaseoleae</taxon>
        <taxon>Mucuna</taxon>
    </lineage>
</organism>
<comment type="caution">
    <text evidence="2">The sequence shown here is derived from an EMBL/GenBank/DDBJ whole genome shotgun (WGS) entry which is preliminary data.</text>
</comment>
<accession>A0A371I221</accession>
<dbReference type="EMBL" id="QJKJ01001132">
    <property type="protein sequence ID" value="RDY09073.1"/>
    <property type="molecule type" value="Genomic_DNA"/>
</dbReference>
<dbReference type="AlphaFoldDB" id="A0A371I221"/>
<feature type="region of interest" description="Disordered" evidence="1">
    <location>
        <begin position="193"/>
        <end position="215"/>
    </location>
</feature>
<protein>
    <submittedName>
        <fullName evidence="2">Uncharacterized protein</fullName>
    </submittedName>
</protein>
<reference evidence="2" key="1">
    <citation type="submission" date="2018-05" db="EMBL/GenBank/DDBJ databases">
        <title>Draft genome of Mucuna pruriens seed.</title>
        <authorList>
            <person name="Nnadi N.E."/>
            <person name="Vos R."/>
            <person name="Hasami M.H."/>
            <person name="Devisetty U.K."/>
            <person name="Aguiy J.C."/>
        </authorList>
    </citation>
    <scope>NUCLEOTIDE SEQUENCE [LARGE SCALE GENOMIC DNA]</scope>
    <source>
        <strain evidence="2">JCA_2017</strain>
    </source>
</reference>
<sequence>MQLPTSLNKLGRPTLEMPAQRRHSKLMHFALEAPRVQQHPFVDGIMETPLPKGWRGMHLDKYNNTTDLDEHLTNYLTQVNLFNNEYVILCRTNGKKGKSERLIREPMYQVFTPFNTSWVTLFEEICSVDLITFPSQRRLAHGTDKIKYYCYYRNYNHSIEGCLMLRDKIEELIQAGHLQKFVKRGADYGYMGQKQDVDERRRERPPRKEWMPRQE</sequence>
<dbReference type="Proteomes" id="UP000257109">
    <property type="component" value="Unassembled WGS sequence"/>
</dbReference>
<evidence type="ECO:0000313" key="3">
    <source>
        <dbReference type="Proteomes" id="UP000257109"/>
    </source>
</evidence>
<name>A0A371I221_MUCPR</name>
<evidence type="ECO:0000313" key="2">
    <source>
        <dbReference type="EMBL" id="RDY09073.1"/>
    </source>
</evidence>
<feature type="compositionally biased region" description="Basic and acidic residues" evidence="1">
    <location>
        <begin position="195"/>
        <end position="215"/>
    </location>
</feature>
<feature type="non-terminal residue" evidence="2">
    <location>
        <position position="1"/>
    </location>
</feature>
<dbReference type="OrthoDB" id="1460309at2759"/>